<reference evidence="7" key="1">
    <citation type="submission" date="2019-05" db="EMBL/GenBank/DDBJ databases">
        <authorList>
            <consortium name="Pathogen Informatics"/>
        </authorList>
    </citation>
    <scope>NUCLEOTIDE SEQUENCE [LARGE SCALE GENOMIC DNA]</scope>
    <source>
        <strain evidence="7">NCTC12965</strain>
    </source>
</reference>
<evidence type="ECO:0000256" key="3">
    <source>
        <dbReference type="ARBA" id="ARBA00022989"/>
    </source>
</evidence>
<dbReference type="Pfam" id="PF00916">
    <property type="entry name" value="Sulfate_transp"/>
    <property type="match status" value="1"/>
</dbReference>
<feature type="domain" description="SLC26A/SulP transporter" evidence="6">
    <location>
        <begin position="2"/>
        <end position="84"/>
    </location>
</feature>
<dbReference type="GO" id="GO:0055085">
    <property type="term" value="P:transmembrane transport"/>
    <property type="evidence" value="ECO:0007669"/>
    <property type="project" value="InterPro"/>
</dbReference>
<keyword evidence="2 5" id="KW-0812">Transmembrane</keyword>
<dbReference type="InterPro" id="IPR001902">
    <property type="entry name" value="SLC26A/SulP_fam"/>
</dbReference>
<dbReference type="EMBL" id="CABEEZ010000012">
    <property type="protein sequence ID" value="VTR16081.1"/>
    <property type="molecule type" value="Genomic_DNA"/>
</dbReference>
<protein>
    <submittedName>
        <fullName evidence="7">Sulfate transporter ychM</fullName>
    </submittedName>
</protein>
<sequence>MAMLGAIESLLCAVVLDGMTGKKHHSNAELIGQGAGNIIAPFFGGITATAAIARSAANVRAGATSPVSAIIHSLMVLLSLLVLHRGCPTYRWRRWLRCCYWSPGT</sequence>
<evidence type="ECO:0000259" key="6">
    <source>
        <dbReference type="Pfam" id="PF00916"/>
    </source>
</evidence>
<evidence type="ECO:0000256" key="2">
    <source>
        <dbReference type="ARBA" id="ARBA00022692"/>
    </source>
</evidence>
<keyword evidence="3 5" id="KW-1133">Transmembrane helix</keyword>
<dbReference type="GO" id="GO:0016020">
    <property type="term" value="C:membrane"/>
    <property type="evidence" value="ECO:0007669"/>
    <property type="project" value="UniProtKB-SubCell"/>
</dbReference>
<keyword evidence="4 5" id="KW-0472">Membrane</keyword>
<evidence type="ECO:0000313" key="7">
    <source>
        <dbReference type="EMBL" id="VTR16081.1"/>
    </source>
</evidence>
<dbReference type="PANTHER" id="PTHR11814">
    <property type="entry name" value="SULFATE TRANSPORTER"/>
    <property type="match status" value="1"/>
</dbReference>
<evidence type="ECO:0000256" key="1">
    <source>
        <dbReference type="ARBA" id="ARBA00004141"/>
    </source>
</evidence>
<organism evidence="7">
    <name type="scientific">Serratia fonticola</name>
    <dbReference type="NCBI Taxonomy" id="47917"/>
    <lineage>
        <taxon>Bacteria</taxon>
        <taxon>Pseudomonadati</taxon>
        <taxon>Pseudomonadota</taxon>
        <taxon>Gammaproteobacteria</taxon>
        <taxon>Enterobacterales</taxon>
        <taxon>Yersiniaceae</taxon>
        <taxon>Serratia</taxon>
    </lineage>
</organism>
<proteinExistence type="predicted"/>
<accession>A0A4U9TK97</accession>
<dbReference type="InterPro" id="IPR011547">
    <property type="entry name" value="SLC26A/SulP_dom"/>
</dbReference>
<name>A0A4U9TK97_SERFO</name>
<evidence type="ECO:0000256" key="5">
    <source>
        <dbReference type="SAM" id="Phobius"/>
    </source>
</evidence>
<dbReference type="AlphaFoldDB" id="A0A4U9TK97"/>
<comment type="subcellular location">
    <subcellularLocation>
        <location evidence="1">Membrane</location>
        <topology evidence="1">Multi-pass membrane protein</topology>
    </subcellularLocation>
</comment>
<evidence type="ECO:0000256" key="4">
    <source>
        <dbReference type="ARBA" id="ARBA00023136"/>
    </source>
</evidence>
<feature type="transmembrane region" description="Helical" evidence="5">
    <location>
        <begin position="69"/>
        <end position="87"/>
    </location>
</feature>
<gene>
    <name evidence="7" type="primary">ychM_2</name>
    <name evidence="7" type="ORF">NCTC12965_00166</name>
</gene>